<dbReference type="InterPro" id="IPR006675">
    <property type="entry name" value="HDIG_dom"/>
</dbReference>
<dbReference type="PANTHER" id="PTHR35795">
    <property type="entry name" value="SLR1885 PROTEIN"/>
    <property type="match status" value="1"/>
</dbReference>
<evidence type="ECO:0000313" key="3">
    <source>
        <dbReference type="Proteomes" id="UP000787625"/>
    </source>
</evidence>
<name>A0A9D2UHV3_9BACT</name>
<dbReference type="InterPro" id="IPR003607">
    <property type="entry name" value="HD/PDEase_dom"/>
</dbReference>
<dbReference type="AlphaFoldDB" id="A0A9D2UHV3"/>
<dbReference type="EMBL" id="DWUP01000065">
    <property type="protein sequence ID" value="HJD52722.1"/>
    <property type="molecule type" value="Genomic_DNA"/>
</dbReference>
<dbReference type="InterPro" id="IPR006674">
    <property type="entry name" value="HD_domain"/>
</dbReference>
<dbReference type="Proteomes" id="UP000787625">
    <property type="component" value="Unassembled WGS sequence"/>
</dbReference>
<dbReference type="InterPro" id="IPR051094">
    <property type="entry name" value="Diverse_Catalytic_Enzymes"/>
</dbReference>
<dbReference type="Gene3D" id="1.10.3210.10">
    <property type="entry name" value="Hypothetical protein af1432"/>
    <property type="match status" value="1"/>
</dbReference>
<dbReference type="Pfam" id="PF01966">
    <property type="entry name" value="HD"/>
    <property type="match status" value="1"/>
</dbReference>
<reference evidence="2" key="1">
    <citation type="journal article" date="2021" name="PeerJ">
        <title>Extensive microbial diversity within the chicken gut microbiome revealed by metagenomics and culture.</title>
        <authorList>
            <person name="Gilroy R."/>
            <person name="Ravi A."/>
            <person name="Getino M."/>
            <person name="Pursley I."/>
            <person name="Horton D.L."/>
            <person name="Alikhan N.F."/>
            <person name="Baker D."/>
            <person name="Gharbi K."/>
            <person name="Hall N."/>
            <person name="Watson M."/>
            <person name="Adriaenssens E.M."/>
            <person name="Foster-Nyarko E."/>
            <person name="Jarju S."/>
            <person name="Secka A."/>
            <person name="Antonio M."/>
            <person name="Oren A."/>
            <person name="Chaudhuri R.R."/>
            <person name="La Ragione R."/>
            <person name="Hildebrand F."/>
            <person name="Pallen M.J."/>
        </authorList>
    </citation>
    <scope>NUCLEOTIDE SEQUENCE</scope>
    <source>
        <strain evidence="2">MalCec1-1739</strain>
    </source>
</reference>
<dbReference type="SUPFAM" id="SSF109604">
    <property type="entry name" value="HD-domain/PDEase-like"/>
    <property type="match status" value="1"/>
</dbReference>
<protein>
    <submittedName>
        <fullName evidence="2">HDIG domain-containing protein</fullName>
    </submittedName>
</protein>
<evidence type="ECO:0000259" key="1">
    <source>
        <dbReference type="Pfam" id="PF01966"/>
    </source>
</evidence>
<dbReference type="NCBIfam" id="TIGR00277">
    <property type="entry name" value="HDIG"/>
    <property type="match status" value="1"/>
</dbReference>
<sequence>MDPLQIIDTYYGNNEALREILVRHSRSVTAKALDVARRHPELGLDEQFISEAAMLHDIGIFLTDAPSIHCHGSNPYICHGYLGADLMRSLGYPRHALVCERHTGAGISLKSIIDGNLPLPHRDMLPVSKEEIVICYADKFYSKTDLMHEKSVERALKSISRYGNDGVERFKSWCTMFM</sequence>
<feature type="domain" description="HD" evidence="1">
    <location>
        <begin position="23"/>
        <end position="140"/>
    </location>
</feature>
<evidence type="ECO:0000313" key="2">
    <source>
        <dbReference type="EMBL" id="HJD52722.1"/>
    </source>
</evidence>
<accession>A0A9D2UHV3</accession>
<dbReference type="CDD" id="cd00077">
    <property type="entry name" value="HDc"/>
    <property type="match status" value="1"/>
</dbReference>
<dbReference type="PANTHER" id="PTHR35795:SF1">
    <property type="entry name" value="BIS(5'-NUCLEOSYL)-TETRAPHOSPHATASE, SYMMETRICAL"/>
    <property type="match status" value="1"/>
</dbReference>
<gene>
    <name evidence="2" type="ORF">IAA93_03210</name>
</gene>
<organism evidence="2 3">
    <name type="scientific">Candidatus Avibacteroides avistercoris</name>
    <dbReference type="NCBI Taxonomy" id="2840690"/>
    <lineage>
        <taxon>Bacteria</taxon>
        <taxon>Pseudomonadati</taxon>
        <taxon>Bacteroidota</taxon>
        <taxon>Bacteroidia</taxon>
        <taxon>Bacteroidales</taxon>
        <taxon>Bacteroidaceae</taxon>
        <taxon>Bacteroidaceae incertae sedis</taxon>
        <taxon>Candidatus Avibacteroides</taxon>
    </lineage>
</organism>
<comment type="caution">
    <text evidence="2">The sequence shown here is derived from an EMBL/GenBank/DDBJ whole genome shotgun (WGS) entry which is preliminary data.</text>
</comment>
<reference evidence="2" key="2">
    <citation type="submission" date="2021-04" db="EMBL/GenBank/DDBJ databases">
        <authorList>
            <person name="Gilroy R."/>
        </authorList>
    </citation>
    <scope>NUCLEOTIDE SEQUENCE</scope>
    <source>
        <strain evidence="2">MalCec1-1739</strain>
    </source>
</reference>
<proteinExistence type="predicted"/>